<dbReference type="EMBL" id="SLVM01000006">
    <property type="protein sequence ID" value="TCM85796.1"/>
    <property type="molecule type" value="Genomic_DNA"/>
</dbReference>
<proteinExistence type="predicted"/>
<evidence type="ECO:0000313" key="4">
    <source>
        <dbReference type="EMBL" id="TCM85796.1"/>
    </source>
</evidence>
<evidence type="ECO:0000259" key="3">
    <source>
        <dbReference type="PROSITE" id="PS51186"/>
    </source>
</evidence>
<protein>
    <submittedName>
        <fullName evidence="4">Ribosomal-protein-alanine N-acetyltransferase</fullName>
    </submittedName>
</protein>
<sequence>MTPEALAALHALCFTHPRPWSAAEFAALLAGPGVFLVTLGDGFALGRAVAGEAELLTLAVHPDARRRGLGRRLIARFEAEALARGASHAFLEVALDNAAARALYHAAGYAEAGRRPGYCTAPDGSRIDALILTRALGR</sequence>
<organism evidence="4 5">
    <name type="scientific">Rhodovulum steppense</name>
    <dbReference type="NCBI Taxonomy" id="540251"/>
    <lineage>
        <taxon>Bacteria</taxon>
        <taxon>Pseudomonadati</taxon>
        <taxon>Pseudomonadota</taxon>
        <taxon>Alphaproteobacteria</taxon>
        <taxon>Rhodobacterales</taxon>
        <taxon>Paracoccaceae</taxon>
        <taxon>Rhodovulum</taxon>
    </lineage>
</organism>
<dbReference type="InterPro" id="IPR050832">
    <property type="entry name" value="Bact_Acetyltransf"/>
</dbReference>
<keyword evidence="2" id="KW-0012">Acyltransferase</keyword>
<dbReference type="Gene3D" id="3.40.630.30">
    <property type="match status" value="1"/>
</dbReference>
<keyword evidence="5" id="KW-1185">Reference proteome</keyword>
<dbReference type="SUPFAM" id="SSF55729">
    <property type="entry name" value="Acyl-CoA N-acyltransferases (Nat)"/>
    <property type="match status" value="1"/>
</dbReference>
<dbReference type="OrthoDB" id="9804026at2"/>
<keyword evidence="1 4" id="KW-0808">Transferase</keyword>
<dbReference type="RefSeq" id="WP_132694074.1">
    <property type="nucleotide sequence ID" value="NZ_SLVM01000006.1"/>
</dbReference>
<gene>
    <name evidence="4" type="ORF">EV216_10696</name>
</gene>
<dbReference type="PROSITE" id="PS51186">
    <property type="entry name" value="GNAT"/>
    <property type="match status" value="1"/>
</dbReference>
<feature type="domain" description="N-acetyltransferase" evidence="3">
    <location>
        <begin position="1"/>
        <end position="137"/>
    </location>
</feature>
<dbReference type="PANTHER" id="PTHR43877">
    <property type="entry name" value="AMINOALKYLPHOSPHONATE N-ACETYLTRANSFERASE-RELATED-RELATED"/>
    <property type="match status" value="1"/>
</dbReference>
<dbReference type="AlphaFoldDB" id="A0A4R1YXR7"/>
<comment type="caution">
    <text evidence="4">The sequence shown here is derived from an EMBL/GenBank/DDBJ whole genome shotgun (WGS) entry which is preliminary data.</text>
</comment>
<dbReference type="InterPro" id="IPR016181">
    <property type="entry name" value="Acyl_CoA_acyltransferase"/>
</dbReference>
<evidence type="ECO:0000313" key="5">
    <source>
        <dbReference type="Proteomes" id="UP000295277"/>
    </source>
</evidence>
<dbReference type="Pfam" id="PF00583">
    <property type="entry name" value="Acetyltransf_1"/>
    <property type="match status" value="1"/>
</dbReference>
<dbReference type="GO" id="GO:0016747">
    <property type="term" value="F:acyltransferase activity, transferring groups other than amino-acyl groups"/>
    <property type="evidence" value="ECO:0007669"/>
    <property type="project" value="InterPro"/>
</dbReference>
<evidence type="ECO:0000256" key="2">
    <source>
        <dbReference type="ARBA" id="ARBA00023315"/>
    </source>
</evidence>
<dbReference type="PANTHER" id="PTHR43877:SF2">
    <property type="entry name" value="AMINOALKYLPHOSPHONATE N-ACETYLTRANSFERASE-RELATED"/>
    <property type="match status" value="1"/>
</dbReference>
<dbReference type="InterPro" id="IPR000182">
    <property type="entry name" value="GNAT_dom"/>
</dbReference>
<dbReference type="Proteomes" id="UP000295277">
    <property type="component" value="Unassembled WGS sequence"/>
</dbReference>
<name>A0A4R1YXR7_9RHOB</name>
<accession>A0A4R1YXR7</accession>
<evidence type="ECO:0000256" key="1">
    <source>
        <dbReference type="ARBA" id="ARBA00022679"/>
    </source>
</evidence>
<reference evidence="4 5" key="1">
    <citation type="submission" date="2019-03" db="EMBL/GenBank/DDBJ databases">
        <title>Genomic Encyclopedia of Type Strains, Phase IV (KMG-IV): sequencing the most valuable type-strain genomes for metagenomic binning, comparative biology and taxonomic classification.</title>
        <authorList>
            <person name="Goeker M."/>
        </authorList>
    </citation>
    <scope>NUCLEOTIDE SEQUENCE [LARGE SCALE GENOMIC DNA]</scope>
    <source>
        <strain evidence="4 5">DSM 21153</strain>
    </source>
</reference>